<name>A0A6N3DC01_PARDI</name>
<dbReference type="Gene3D" id="4.10.520.10">
    <property type="entry name" value="IHF-like DNA-binding proteins"/>
    <property type="match status" value="1"/>
</dbReference>
<feature type="domain" description="HU" evidence="2">
    <location>
        <begin position="28"/>
        <end position="139"/>
    </location>
</feature>
<evidence type="ECO:0000256" key="1">
    <source>
        <dbReference type="ARBA" id="ARBA00023125"/>
    </source>
</evidence>
<protein>
    <recommendedName>
        <fullName evidence="2">HU domain-containing protein</fullName>
    </recommendedName>
</protein>
<accession>A0A6N3DC01</accession>
<dbReference type="AlphaFoldDB" id="A0A6N3DC01"/>
<evidence type="ECO:0000313" key="3">
    <source>
        <dbReference type="EMBL" id="VYU25374.1"/>
    </source>
</evidence>
<dbReference type="EMBL" id="CACRUW010000012">
    <property type="protein sequence ID" value="VYU25374.1"/>
    <property type="molecule type" value="Genomic_DNA"/>
</dbReference>
<gene>
    <name evidence="3" type="ORF">PDLFYP31_00367</name>
</gene>
<dbReference type="GO" id="GO:0003677">
    <property type="term" value="F:DNA binding"/>
    <property type="evidence" value="ECO:0007669"/>
    <property type="project" value="UniProtKB-KW"/>
</dbReference>
<organism evidence="3">
    <name type="scientific">Parabacteroides distasonis</name>
    <dbReference type="NCBI Taxonomy" id="823"/>
    <lineage>
        <taxon>Bacteria</taxon>
        <taxon>Pseudomonadati</taxon>
        <taxon>Bacteroidota</taxon>
        <taxon>Bacteroidia</taxon>
        <taxon>Bacteroidales</taxon>
        <taxon>Tannerellaceae</taxon>
        <taxon>Parabacteroides</taxon>
    </lineage>
</organism>
<dbReference type="InterPro" id="IPR041607">
    <property type="entry name" value="HU-HIG"/>
</dbReference>
<reference evidence="3" key="1">
    <citation type="submission" date="2019-11" db="EMBL/GenBank/DDBJ databases">
        <authorList>
            <person name="Feng L."/>
        </authorList>
    </citation>
    <scope>NUCLEOTIDE SEQUENCE</scope>
    <source>
        <strain evidence="3">PdistasonisLFYP31</strain>
    </source>
</reference>
<keyword evidence="1" id="KW-0238">DNA-binding</keyword>
<dbReference type="Pfam" id="PF18291">
    <property type="entry name" value="HU-HIG"/>
    <property type="match status" value="1"/>
</dbReference>
<proteinExistence type="predicted"/>
<evidence type="ECO:0000259" key="2">
    <source>
        <dbReference type="Pfam" id="PF18291"/>
    </source>
</evidence>
<dbReference type="InterPro" id="IPR010992">
    <property type="entry name" value="IHF-like_DNA-bd_dom_sf"/>
</dbReference>
<dbReference type="SUPFAM" id="SSF47729">
    <property type="entry name" value="IHF-like DNA-binding proteins"/>
    <property type="match status" value="1"/>
</dbReference>
<sequence length="228" mass="26212">MFFTGKYEQLYLVAVMAEYIKQEMCDLNRTGEKPVYYRMKIQRNMDMEDFVERITYPGSGLSKGNVMQVMTTVAEHLAYCMAEGQSVTLDGIGTFTPRLGVVKDKEIDSLDGDEPKRNARSIEVNGINYRADKELVRETNLRCDLRRGGISRVWKSPFTEEERRTRALDYLDEHPFLRIQDYMAITGLKRSSANRELLRLSSDPASGITISGYGSHRVYVRRKTEGDH</sequence>